<dbReference type="EMBL" id="JH993093">
    <property type="protein sequence ID" value="EKX35276.1"/>
    <property type="molecule type" value="Genomic_DNA"/>
</dbReference>
<dbReference type="SMART" id="SM00100">
    <property type="entry name" value="cNMP"/>
    <property type="match status" value="1"/>
</dbReference>
<feature type="transmembrane region" description="Helical" evidence="8">
    <location>
        <begin position="371"/>
        <end position="397"/>
    </location>
</feature>
<evidence type="ECO:0000256" key="1">
    <source>
        <dbReference type="ARBA" id="ARBA00004141"/>
    </source>
</evidence>
<sequence length="640" mass="73222">MAKRKQKGFWFWQKTFKRIIEGIAYQHAQGANSVWWSLDGLENDDTENLQFEEVKQEHVPPLILHPSGSFRAVWDLLVLILLFYFLFSIPFLMSFVDTQTKTQSECTSKDLNLTNTSTEYCEVVVGCSFVLENSTCVYYADAQNAPFFIWTTAVDFFFFTDLLLNFRTAYYEKDGSMSNQKLVVNGNKIAKHYLQTWFWVDFGGSLPIDFIMRYAQQASKNSQYVFLPKLFRFLKIVRLLKLLRAARIGKIIKNLQERAHIKPSAIQILQLAFIFLMVAHVMACTLFALGTQYSDFTCKGQAGSICSASDVKNNVGKSWTTTTSIISKSNGETTVALAPLSTQYMMSIYWAITTMTTVGYGDIKPITEVEVLAVLFSMLIGATTFSYVVGNMATLLVKLDTRAGAFKEKIEKTTKFMYENQVPKYIMHKIEKYFDYAFNNPILNFDFPGLEDLSPSLQNELVMYLRKDILSSVPIFDCLQGKQQLLASILQRLIPFQYGPGDFLFHVEDFSNEIFFIVDGEIDIIESETREIASTFRRGNYLGENCLLPGQERFPFSARARRWSDILKVSHEDLKTVLFHFPNILSEMQMVAQTRWSRMICALEFHKTLSKARSRGAVTGEQLLDIFAHSDTFTAEVICS</sequence>
<dbReference type="PRINTS" id="PR01463">
    <property type="entry name" value="EAGCHANLFMLY"/>
</dbReference>
<feature type="transmembrane region" description="Helical" evidence="8">
    <location>
        <begin position="147"/>
        <end position="166"/>
    </location>
</feature>
<dbReference type="Gene3D" id="2.60.120.10">
    <property type="entry name" value="Jelly Rolls"/>
    <property type="match status" value="1"/>
</dbReference>
<dbReference type="InterPro" id="IPR003938">
    <property type="entry name" value="K_chnl_volt-dep_EAG/ELK/ERG"/>
</dbReference>
<dbReference type="Gene3D" id="1.10.287.630">
    <property type="entry name" value="Helix hairpin bin"/>
    <property type="match status" value="1"/>
</dbReference>
<keyword evidence="5" id="KW-0406">Ion transport</keyword>
<dbReference type="InterPro" id="IPR000595">
    <property type="entry name" value="cNMP-bd_dom"/>
</dbReference>
<reference evidence="10 12" key="1">
    <citation type="journal article" date="2012" name="Nature">
        <title>Algal genomes reveal evolutionary mosaicism and the fate of nucleomorphs.</title>
        <authorList>
            <consortium name="DOE Joint Genome Institute"/>
            <person name="Curtis B.A."/>
            <person name="Tanifuji G."/>
            <person name="Burki F."/>
            <person name="Gruber A."/>
            <person name="Irimia M."/>
            <person name="Maruyama S."/>
            <person name="Arias M.C."/>
            <person name="Ball S.G."/>
            <person name="Gile G.H."/>
            <person name="Hirakawa Y."/>
            <person name="Hopkins J.F."/>
            <person name="Kuo A."/>
            <person name="Rensing S.A."/>
            <person name="Schmutz J."/>
            <person name="Symeonidi A."/>
            <person name="Elias M."/>
            <person name="Eveleigh R.J."/>
            <person name="Herman E.K."/>
            <person name="Klute M.J."/>
            <person name="Nakayama T."/>
            <person name="Obornik M."/>
            <person name="Reyes-Prieto A."/>
            <person name="Armbrust E.V."/>
            <person name="Aves S.J."/>
            <person name="Beiko R.G."/>
            <person name="Coutinho P."/>
            <person name="Dacks J.B."/>
            <person name="Durnford D.G."/>
            <person name="Fast N.M."/>
            <person name="Green B.R."/>
            <person name="Grisdale C.J."/>
            <person name="Hempel F."/>
            <person name="Henrissat B."/>
            <person name="Hoppner M.P."/>
            <person name="Ishida K."/>
            <person name="Kim E."/>
            <person name="Koreny L."/>
            <person name="Kroth P.G."/>
            <person name="Liu Y."/>
            <person name="Malik S.B."/>
            <person name="Maier U.G."/>
            <person name="McRose D."/>
            <person name="Mock T."/>
            <person name="Neilson J.A."/>
            <person name="Onodera N.T."/>
            <person name="Poole A.M."/>
            <person name="Pritham E.J."/>
            <person name="Richards T.A."/>
            <person name="Rocap G."/>
            <person name="Roy S.W."/>
            <person name="Sarai C."/>
            <person name="Schaack S."/>
            <person name="Shirato S."/>
            <person name="Slamovits C.H."/>
            <person name="Spencer D.F."/>
            <person name="Suzuki S."/>
            <person name="Worden A.Z."/>
            <person name="Zauner S."/>
            <person name="Barry K."/>
            <person name="Bell C."/>
            <person name="Bharti A.K."/>
            <person name="Crow J.A."/>
            <person name="Grimwood J."/>
            <person name="Kramer R."/>
            <person name="Lindquist E."/>
            <person name="Lucas S."/>
            <person name="Salamov A."/>
            <person name="McFadden G.I."/>
            <person name="Lane C.E."/>
            <person name="Keeling P.J."/>
            <person name="Gray M.W."/>
            <person name="Grigoriev I.V."/>
            <person name="Archibald J.M."/>
        </authorList>
    </citation>
    <scope>NUCLEOTIDE SEQUENCE</scope>
    <source>
        <strain evidence="10 12">CCMP2712</strain>
    </source>
</reference>
<evidence type="ECO:0000256" key="5">
    <source>
        <dbReference type="ARBA" id="ARBA00023065"/>
    </source>
</evidence>
<evidence type="ECO:0000256" key="3">
    <source>
        <dbReference type="ARBA" id="ARBA00022692"/>
    </source>
</evidence>
<dbReference type="PaxDb" id="55529-EKX35276"/>
<dbReference type="EnsemblProtists" id="EKX35276">
    <property type="protein sequence ID" value="EKX35276"/>
    <property type="gene ID" value="GUITHDRAFT_146585"/>
</dbReference>
<dbReference type="OMA" id="HSYLVAW"/>
<dbReference type="PANTHER" id="PTHR47823">
    <property type="entry name" value="ION_TRANS DOMAIN-CONTAINING PROTEIN"/>
    <property type="match status" value="1"/>
</dbReference>
<organism evidence="10">
    <name type="scientific">Guillardia theta (strain CCMP2712)</name>
    <name type="common">Cryptophyte</name>
    <dbReference type="NCBI Taxonomy" id="905079"/>
    <lineage>
        <taxon>Eukaryota</taxon>
        <taxon>Cryptophyceae</taxon>
        <taxon>Pyrenomonadales</taxon>
        <taxon>Geminigeraceae</taxon>
        <taxon>Guillardia</taxon>
    </lineage>
</organism>
<feature type="domain" description="Cyclic nucleotide-binding" evidence="9">
    <location>
        <begin position="483"/>
        <end position="578"/>
    </location>
</feature>
<dbReference type="GO" id="GO:0016020">
    <property type="term" value="C:membrane"/>
    <property type="evidence" value="ECO:0007669"/>
    <property type="project" value="UniProtKB-SubCell"/>
</dbReference>
<dbReference type="InterPro" id="IPR005821">
    <property type="entry name" value="Ion_trans_dom"/>
</dbReference>
<accession>L1IGA7</accession>
<evidence type="ECO:0000313" key="11">
    <source>
        <dbReference type="EnsemblProtists" id="EKX35276"/>
    </source>
</evidence>
<dbReference type="InterPro" id="IPR014710">
    <property type="entry name" value="RmlC-like_jellyroll"/>
</dbReference>
<name>L1IGA7_GUITC</name>
<keyword evidence="7" id="KW-0407">Ion channel</keyword>
<protein>
    <recommendedName>
        <fullName evidence="9">Cyclic nucleotide-binding domain-containing protein</fullName>
    </recommendedName>
</protein>
<reference evidence="11" key="3">
    <citation type="submission" date="2015-06" db="UniProtKB">
        <authorList>
            <consortium name="EnsemblProtists"/>
        </authorList>
    </citation>
    <scope>IDENTIFICATION</scope>
</reference>
<keyword evidence="2" id="KW-0813">Transport</keyword>
<dbReference type="SUPFAM" id="SSF51206">
    <property type="entry name" value="cAMP-binding domain-like"/>
    <property type="match status" value="1"/>
</dbReference>
<keyword evidence="3 8" id="KW-0812">Transmembrane</keyword>
<dbReference type="Proteomes" id="UP000011087">
    <property type="component" value="Unassembled WGS sequence"/>
</dbReference>
<dbReference type="PANTHER" id="PTHR47823:SF9">
    <property type="entry name" value="CHROMOSOME UNDETERMINED SCAFFOLD_10, WHOLE GENOME SHOTGUN SEQUENCE"/>
    <property type="match status" value="1"/>
</dbReference>
<evidence type="ECO:0000256" key="7">
    <source>
        <dbReference type="ARBA" id="ARBA00023303"/>
    </source>
</evidence>
<evidence type="ECO:0000313" key="10">
    <source>
        <dbReference type="EMBL" id="EKX35276.1"/>
    </source>
</evidence>
<feature type="transmembrane region" description="Helical" evidence="8">
    <location>
        <begin position="268"/>
        <end position="289"/>
    </location>
</feature>
<dbReference type="eggNOG" id="KOG0498">
    <property type="taxonomic scope" value="Eukaryota"/>
</dbReference>
<evidence type="ECO:0000259" key="9">
    <source>
        <dbReference type="PROSITE" id="PS50042"/>
    </source>
</evidence>
<evidence type="ECO:0000256" key="2">
    <source>
        <dbReference type="ARBA" id="ARBA00022448"/>
    </source>
</evidence>
<dbReference type="InterPro" id="IPR018490">
    <property type="entry name" value="cNMP-bd_dom_sf"/>
</dbReference>
<dbReference type="Gene3D" id="1.10.287.70">
    <property type="match status" value="1"/>
</dbReference>
<comment type="subcellular location">
    <subcellularLocation>
        <location evidence="1">Membrane</location>
        <topology evidence="1">Multi-pass membrane protein</topology>
    </subcellularLocation>
</comment>
<dbReference type="CDD" id="cd00038">
    <property type="entry name" value="CAP_ED"/>
    <property type="match status" value="1"/>
</dbReference>
<evidence type="ECO:0000256" key="8">
    <source>
        <dbReference type="SAM" id="Phobius"/>
    </source>
</evidence>
<dbReference type="OrthoDB" id="421226at2759"/>
<dbReference type="AlphaFoldDB" id="L1IGA7"/>
<evidence type="ECO:0000256" key="4">
    <source>
        <dbReference type="ARBA" id="ARBA00022989"/>
    </source>
</evidence>
<keyword evidence="6 8" id="KW-0472">Membrane</keyword>
<evidence type="ECO:0000256" key="6">
    <source>
        <dbReference type="ARBA" id="ARBA00023136"/>
    </source>
</evidence>
<dbReference type="Pfam" id="PF00520">
    <property type="entry name" value="Ion_trans"/>
    <property type="match status" value="1"/>
</dbReference>
<proteinExistence type="predicted"/>
<feature type="transmembrane region" description="Helical" evidence="8">
    <location>
        <begin position="72"/>
        <end position="93"/>
    </location>
</feature>
<gene>
    <name evidence="10" type="ORF">GUITHDRAFT_146585</name>
</gene>
<keyword evidence="4 8" id="KW-1133">Transmembrane helix</keyword>
<dbReference type="GeneID" id="17292026"/>
<dbReference type="RefSeq" id="XP_005822256.1">
    <property type="nucleotide sequence ID" value="XM_005822199.1"/>
</dbReference>
<dbReference type="PROSITE" id="PS50042">
    <property type="entry name" value="CNMP_BINDING_3"/>
    <property type="match status" value="1"/>
</dbReference>
<dbReference type="KEGG" id="gtt:GUITHDRAFT_146585"/>
<dbReference type="SUPFAM" id="SSF81324">
    <property type="entry name" value="Voltage-gated potassium channels"/>
    <property type="match status" value="1"/>
</dbReference>
<dbReference type="Pfam" id="PF00027">
    <property type="entry name" value="cNMP_binding"/>
    <property type="match status" value="1"/>
</dbReference>
<reference evidence="12" key="2">
    <citation type="submission" date="2012-11" db="EMBL/GenBank/DDBJ databases">
        <authorList>
            <person name="Kuo A."/>
            <person name="Curtis B.A."/>
            <person name="Tanifuji G."/>
            <person name="Burki F."/>
            <person name="Gruber A."/>
            <person name="Irimia M."/>
            <person name="Maruyama S."/>
            <person name="Arias M.C."/>
            <person name="Ball S.G."/>
            <person name="Gile G.H."/>
            <person name="Hirakawa Y."/>
            <person name="Hopkins J.F."/>
            <person name="Rensing S.A."/>
            <person name="Schmutz J."/>
            <person name="Symeonidi A."/>
            <person name="Elias M."/>
            <person name="Eveleigh R.J."/>
            <person name="Herman E.K."/>
            <person name="Klute M.J."/>
            <person name="Nakayama T."/>
            <person name="Obornik M."/>
            <person name="Reyes-Prieto A."/>
            <person name="Armbrust E.V."/>
            <person name="Aves S.J."/>
            <person name="Beiko R.G."/>
            <person name="Coutinho P."/>
            <person name="Dacks J.B."/>
            <person name="Durnford D.G."/>
            <person name="Fast N.M."/>
            <person name="Green B.R."/>
            <person name="Grisdale C."/>
            <person name="Hempe F."/>
            <person name="Henrissat B."/>
            <person name="Hoppner M.P."/>
            <person name="Ishida K.-I."/>
            <person name="Kim E."/>
            <person name="Koreny L."/>
            <person name="Kroth P.G."/>
            <person name="Liu Y."/>
            <person name="Malik S.-B."/>
            <person name="Maier U.G."/>
            <person name="McRose D."/>
            <person name="Mock T."/>
            <person name="Neilson J.A."/>
            <person name="Onodera N.T."/>
            <person name="Poole A.M."/>
            <person name="Pritham E.J."/>
            <person name="Richards T.A."/>
            <person name="Rocap G."/>
            <person name="Roy S.W."/>
            <person name="Sarai C."/>
            <person name="Schaack S."/>
            <person name="Shirato S."/>
            <person name="Slamovits C.H."/>
            <person name="Spencer D.F."/>
            <person name="Suzuki S."/>
            <person name="Worden A.Z."/>
            <person name="Zauner S."/>
            <person name="Barry K."/>
            <person name="Bell C."/>
            <person name="Bharti A.K."/>
            <person name="Crow J.A."/>
            <person name="Grimwood J."/>
            <person name="Kramer R."/>
            <person name="Lindquist E."/>
            <person name="Lucas S."/>
            <person name="Salamov A."/>
            <person name="McFadden G.I."/>
            <person name="Lane C.E."/>
            <person name="Keeling P.J."/>
            <person name="Gray M.W."/>
            <person name="Grigoriev I.V."/>
            <person name="Archibald J.M."/>
        </authorList>
    </citation>
    <scope>NUCLEOTIDE SEQUENCE</scope>
    <source>
        <strain evidence="12">CCMP2712</strain>
    </source>
</reference>
<evidence type="ECO:0000313" key="12">
    <source>
        <dbReference type="Proteomes" id="UP000011087"/>
    </source>
</evidence>
<keyword evidence="12" id="KW-1185">Reference proteome</keyword>
<dbReference type="GO" id="GO:0005249">
    <property type="term" value="F:voltage-gated potassium channel activity"/>
    <property type="evidence" value="ECO:0007669"/>
    <property type="project" value="InterPro"/>
</dbReference>
<dbReference type="HOGENOM" id="CLU_005746_15_2_1"/>